<dbReference type="AlphaFoldDB" id="A0A5D2HNL3"/>
<dbReference type="GO" id="GO:0034314">
    <property type="term" value="P:Arp2/3 complex-mediated actin nucleation"/>
    <property type="evidence" value="ECO:0007669"/>
    <property type="project" value="InterPro"/>
</dbReference>
<keyword evidence="6" id="KW-1185">Reference proteome</keyword>
<dbReference type="GO" id="GO:0030833">
    <property type="term" value="P:regulation of actin filament polymerization"/>
    <property type="evidence" value="ECO:0007669"/>
    <property type="project" value="InterPro"/>
</dbReference>
<evidence type="ECO:0000256" key="3">
    <source>
        <dbReference type="ARBA" id="ARBA00022490"/>
    </source>
</evidence>
<dbReference type="InterPro" id="IPR006789">
    <property type="entry name" value="ARPC5"/>
</dbReference>
<evidence type="ECO:0000256" key="4">
    <source>
        <dbReference type="ARBA" id="ARBA00023212"/>
    </source>
</evidence>
<sequence length="81" mass="9417">MAEAEKFLGSNNIEDILKKIENKSLKIECLIKQYKPIEAIKTMLKCYPLQYERCKPMNWISVHEALIAIKDVEGMIYSLDP</sequence>
<evidence type="ECO:0000256" key="2">
    <source>
        <dbReference type="ARBA" id="ARBA00006084"/>
    </source>
</evidence>
<evidence type="ECO:0000313" key="6">
    <source>
        <dbReference type="Proteomes" id="UP000323506"/>
    </source>
</evidence>
<dbReference type="SUPFAM" id="SSF69103">
    <property type="entry name" value="Arp2/3 complex 16 kDa subunit ARPC5"/>
    <property type="match status" value="1"/>
</dbReference>
<comment type="subcellular location">
    <subcellularLocation>
        <location evidence="1">Cytoplasm</location>
        <location evidence="1">Cytoskeleton</location>
    </subcellularLocation>
</comment>
<dbReference type="GO" id="GO:0005885">
    <property type="term" value="C:Arp2/3 protein complex"/>
    <property type="evidence" value="ECO:0007669"/>
    <property type="project" value="InterPro"/>
</dbReference>
<evidence type="ECO:0000313" key="5">
    <source>
        <dbReference type="EMBL" id="TYH31648.1"/>
    </source>
</evidence>
<keyword evidence="4" id="KW-0206">Cytoskeleton</keyword>
<gene>
    <name evidence="5" type="ORF">ES288_A01G188800v1</name>
</gene>
<proteinExistence type="inferred from homology"/>
<name>A0A5D2HNL3_GOSDA</name>
<dbReference type="PANTHER" id="PTHR12644">
    <property type="entry name" value="ARP2/3 COMPLEX 16 KD SUBUNIT P16-ARC"/>
    <property type="match status" value="1"/>
</dbReference>
<reference evidence="5 6" key="1">
    <citation type="submission" date="2019-06" db="EMBL/GenBank/DDBJ databases">
        <title>WGS assembly of Gossypium darwinii.</title>
        <authorList>
            <person name="Chen Z.J."/>
            <person name="Sreedasyam A."/>
            <person name="Ando A."/>
            <person name="Song Q."/>
            <person name="De L."/>
            <person name="Hulse-Kemp A."/>
            <person name="Ding M."/>
            <person name="Ye W."/>
            <person name="Kirkbride R."/>
            <person name="Jenkins J."/>
            <person name="Plott C."/>
            <person name="Lovell J."/>
            <person name="Lin Y.-M."/>
            <person name="Vaughn R."/>
            <person name="Liu B."/>
            <person name="Li W."/>
            <person name="Simpson S."/>
            <person name="Scheffler B."/>
            <person name="Saski C."/>
            <person name="Grover C."/>
            <person name="Hu G."/>
            <person name="Conover J."/>
            <person name="Carlson J."/>
            <person name="Shu S."/>
            <person name="Boston L."/>
            <person name="Williams M."/>
            <person name="Peterson D."/>
            <person name="Mcgee K."/>
            <person name="Jones D."/>
            <person name="Wendel J."/>
            <person name="Stelly D."/>
            <person name="Grimwood J."/>
            <person name="Schmutz J."/>
        </authorList>
    </citation>
    <scope>NUCLEOTIDE SEQUENCE [LARGE SCALE GENOMIC DNA]</scope>
    <source>
        <strain evidence="5">1808015.09</strain>
    </source>
</reference>
<keyword evidence="3" id="KW-0963">Cytoplasm</keyword>
<dbReference type="Proteomes" id="UP000323506">
    <property type="component" value="Chromosome A01"/>
</dbReference>
<protein>
    <submittedName>
        <fullName evidence="5">Uncharacterized protein</fullName>
    </submittedName>
</protein>
<evidence type="ECO:0000256" key="1">
    <source>
        <dbReference type="ARBA" id="ARBA00004245"/>
    </source>
</evidence>
<organism evidence="5 6">
    <name type="scientific">Gossypium darwinii</name>
    <name type="common">Darwin's cotton</name>
    <name type="synonym">Gossypium barbadense var. darwinii</name>
    <dbReference type="NCBI Taxonomy" id="34276"/>
    <lineage>
        <taxon>Eukaryota</taxon>
        <taxon>Viridiplantae</taxon>
        <taxon>Streptophyta</taxon>
        <taxon>Embryophyta</taxon>
        <taxon>Tracheophyta</taxon>
        <taxon>Spermatophyta</taxon>
        <taxon>Magnoliopsida</taxon>
        <taxon>eudicotyledons</taxon>
        <taxon>Gunneridae</taxon>
        <taxon>Pentapetalae</taxon>
        <taxon>rosids</taxon>
        <taxon>malvids</taxon>
        <taxon>Malvales</taxon>
        <taxon>Malvaceae</taxon>
        <taxon>Malvoideae</taxon>
        <taxon>Gossypium</taxon>
    </lineage>
</organism>
<comment type="similarity">
    <text evidence="2">Belongs to the ARPC5 family.</text>
</comment>
<dbReference type="EMBL" id="CM017688">
    <property type="protein sequence ID" value="TYH31648.1"/>
    <property type="molecule type" value="Genomic_DNA"/>
</dbReference>
<dbReference type="InterPro" id="IPR036743">
    <property type="entry name" value="ARPC5_sf"/>
</dbReference>
<accession>A0A5D2HNL3</accession>